<comment type="caution">
    <text evidence="2">The sequence shown here is derived from an EMBL/GenBank/DDBJ whole genome shotgun (WGS) entry which is preliminary data.</text>
</comment>
<dbReference type="InterPro" id="IPR036852">
    <property type="entry name" value="Peptidase_S8/S53_dom_sf"/>
</dbReference>
<dbReference type="GO" id="GO:0004252">
    <property type="term" value="F:serine-type endopeptidase activity"/>
    <property type="evidence" value="ECO:0007669"/>
    <property type="project" value="UniProtKB-UniRule"/>
</dbReference>
<evidence type="ECO:0000313" key="3">
    <source>
        <dbReference type="Proteomes" id="UP000583387"/>
    </source>
</evidence>
<evidence type="ECO:0000313" key="2">
    <source>
        <dbReference type="EMBL" id="CAD5110427.1"/>
    </source>
</evidence>
<name>A0A7U7ICE9_9GAMM</name>
<sequence>MATELRIGLIDSGHSPAQASRVAGSRRFWLAGGELHEGEAQADRLGHGSALLDTLAAQAGPLPVYVAQVFAERWATSPLQVAAALHWLVERRVALINLSLGLRNDRPVLREACAMALEAGVLLCASSPARGEPVFPASYPGVIRVTGDARCAPGQWSWLDSPQADFGAPVNAASGLAGASVACAALSGQIAAFLQDRPDAGREAVLEHLRSGAAFIGPERRGAEHG</sequence>
<dbReference type="SUPFAM" id="SSF52743">
    <property type="entry name" value="Subtilisin-like"/>
    <property type="match status" value="1"/>
</dbReference>
<feature type="active site" description="Charge relay system" evidence="1">
    <location>
        <position position="47"/>
    </location>
</feature>
<dbReference type="RefSeq" id="WP_187673732.1">
    <property type="nucleotide sequence ID" value="NZ_CAJFCI010000086.1"/>
</dbReference>
<dbReference type="EMBL" id="CAJFCI010000086">
    <property type="protein sequence ID" value="CAD5110427.1"/>
    <property type="molecule type" value="Genomic_DNA"/>
</dbReference>
<keyword evidence="1" id="KW-0378">Hydrolase</keyword>
<proteinExistence type="inferred from homology"/>
<dbReference type="PROSITE" id="PS51892">
    <property type="entry name" value="SUBTILASE"/>
    <property type="match status" value="1"/>
</dbReference>
<evidence type="ECO:0000256" key="1">
    <source>
        <dbReference type="PROSITE-ProRule" id="PRU01240"/>
    </source>
</evidence>
<dbReference type="Proteomes" id="UP000583387">
    <property type="component" value="Unassembled WGS sequence"/>
</dbReference>
<dbReference type="Gene3D" id="3.40.50.200">
    <property type="entry name" value="Peptidase S8/S53 domain"/>
    <property type="match status" value="1"/>
</dbReference>
<reference evidence="2 3" key="1">
    <citation type="submission" date="2020-08" db="EMBL/GenBank/DDBJ databases">
        <authorList>
            <person name="Criscuolo A."/>
        </authorList>
    </citation>
    <scope>NUCLEOTIDE SEQUENCE [LARGE SCALE GENOMIC DNA]</scope>
    <source>
        <strain evidence="2">CIP111764</strain>
    </source>
</reference>
<gene>
    <name evidence="2" type="ORF">PSEWESI4_04750</name>
</gene>
<dbReference type="AlphaFoldDB" id="A0A7U7ICE9"/>
<accession>A0A7U7ICE9</accession>
<dbReference type="CDD" id="cd00306">
    <property type="entry name" value="Peptidases_S8_S53"/>
    <property type="match status" value="1"/>
</dbReference>
<evidence type="ECO:0008006" key="4">
    <source>
        <dbReference type="Google" id="ProtNLM"/>
    </source>
</evidence>
<keyword evidence="1" id="KW-0720">Serine protease</keyword>
<organism evidence="2 3">
    <name type="scientific">Zestomonas carbonaria</name>
    <dbReference type="NCBI Taxonomy" id="2762745"/>
    <lineage>
        <taxon>Bacteria</taxon>
        <taxon>Pseudomonadati</taxon>
        <taxon>Pseudomonadota</taxon>
        <taxon>Gammaproteobacteria</taxon>
        <taxon>Pseudomonadales</taxon>
        <taxon>Pseudomonadaceae</taxon>
        <taxon>Zestomonas</taxon>
    </lineage>
</organism>
<feature type="active site" description="Charge relay system" evidence="1">
    <location>
        <position position="180"/>
    </location>
</feature>
<comment type="similarity">
    <text evidence="1">Belongs to the peptidase S8 family.</text>
</comment>
<protein>
    <recommendedName>
        <fullName evidence="4">Peptidase S8 and S53 subtilisin kexin sedolisin</fullName>
    </recommendedName>
</protein>
<keyword evidence="1" id="KW-0645">Protease</keyword>
<feature type="active site" description="Charge relay system" evidence="1">
    <location>
        <position position="11"/>
    </location>
</feature>
<keyword evidence="3" id="KW-1185">Reference proteome</keyword>
<dbReference type="GO" id="GO:0006508">
    <property type="term" value="P:proteolysis"/>
    <property type="evidence" value="ECO:0007669"/>
    <property type="project" value="UniProtKB-KW"/>
</dbReference>